<dbReference type="InterPro" id="IPR036567">
    <property type="entry name" value="RHF-like"/>
</dbReference>
<gene>
    <name evidence="1" type="primary">raiA</name>
    <name evidence="1" type="ORF">I6I88_15035</name>
</gene>
<dbReference type="RefSeq" id="WP_002987573.1">
    <property type="nucleotide sequence ID" value="NZ_CP068108.1"/>
</dbReference>
<dbReference type="NCBIfam" id="TIGR00741">
    <property type="entry name" value="yfiA"/>
    <property type="match status" value="1"/>
</dbReference>
<organism evidence="1 2">
    <name type="scientific">Myroides odoratus</name>
    <name type="common">Flavobacterium odoratum</name>
    <dbReference type="NCBI Taxonomy" id="256"/>
    <lineage>
        <taxon>Bacteria</taxon>
        <taxon>Pseudomonadati</taxon>
        <taxon>Bacteroidota</taxon>
        <taxon>Flavobacteriia</taxon>
        <taxon>Flavobacteriales</taxon>
        <taxon>Flavobacteriaceae</taxon>
        <taxon>Myroides</taxon>
    </lineage>
</organism>
<name>A0A9Q6Z5A0_MYROD</name>
<dbReference type="Pfam" id="PF02482">
    <property type="entry name" value="Ribosomal_S30AE"/>
    <property type="match status" value="1"/>
</dbReference>
<dbReference type="EMBL" id="CP068108">
    <property type="protein sequence ID" value="QQT99481.1"/>
    <property type="molecule type" value="Genomic_DNA"/>
</dbReference>
<dbReference type="Proteomes" id="UP000596202">
    <property type="component" value="Chromosome"/>
</dbReference>
<dbReference type="OrthoDB" id="9808702at2"/>
<dbReference type="GeneID" id="93528989"/>
<protein>
    <submittedName>
        <fullName evidence="1">Ribosome-associated translation inhibitor RaiA</fullName>
    </submittedName>
</protein>
<reference evidence="1 2" key="1">
    <citation type="submission" date="2021-01" db="EMBL/GenBank/DDBJ databases">
        <title>FDA dAtabase for Regulatory Grade micrObial Sequences (FDA-ARGOS): Supporting development and validation of Infectious Disease Dx tests.</title>
        <authorList>
            <person name="Sproer C."/>
            <person name="Gronow S."/>
            <person name="Severitt S."/>
            <person name="Schroder I."/>
            <person name="Tallon L."/>
            <person name="Sadzewicz L."/>
            <person name="Zhao X."/>
            <person name="Boylan J."/>
            <person name="Ott S."/>
            <person name="Bowen H."/>
            <person name="Vavikolanu K."/>
            <person name="Mehta A."/>
            <person name="Aluvathingal J."/>
            <person name="Nadendla S."/>
            <person name="Lowell S."/>
            <person name="Myers T."/>
            <person name="Yan Y."/>
            <person name="Sichtig H."/>
        </authorList>
    </citation>
    <scope>NUCLEOTIDE SEQUENCE [LARGE SCALE GENOMIC DNA]</scope>
    <source>
        <strain evidence="1 2">FDAARGOS_1131</strain>
    </source>
</reference>
<sequence>MKVNIQAVNFNVDRKLVDFINERMLKVGKFYDKVISVDVFLKVENTNEKENKTVEVKLLVPGDDIVAKKTCKTFEEGVDLGADAIERMVVKYKEKMKAH</sequence>
<evidence type="ECO:0000313" key="1">
    <source>
        <dbReference type="EMBL" id="QQT99481.1"/>
    </source>
</evidence>
<dbReference type="SUPFAM" id="SSF69754">
    <property type="entry name" value="Ribosome binding protein Y (YfiA homologue)"/>
    <property type="match status" value="1"/>
</dbReference>
<dbReference type="InterPro" id="IPR003489">
    <property type="entry name" value="RHF/RaiA"/>
</dbReference>
<accession>A0A9Q6Z5A0</accession>
<dbReference type="AlphaFoldDB" id="A0A9Q6Z5A0"/>
<proteinExistence type="predicted"/>
<dbReference type="Gene3D" id="3.30.160.100">
    <property type="entry name" value="Ribosome hibernation promotion factor-like"/>
    <property type="match status" value="1"/>
</dbReference>
<evidence type="ECO:0000313" key="2">
    <source>
        <dbReference type="Proteomes" id="UP000596202"/>
    </source>
</evidence>